<dbReference type="PANTHER" id="PTHR33219">
    <property type="entry name" value="YLMG HOMOLOG PROTEIN 2, CHLOROPLASTIC"/>
    <property type="match status" value="1"/>
</dbReference>
<feature type="transmembrane region" description="Helical" evidence="2">
    <location>
        <begin position="67"/>
        <end position="93"/>
    </location>
</feature>
<proteinExistence type="inferred from homology"/>
<feature type="transmembrane region" description="Helical" evidence="2">
    <location>
        <begin position="153"/>
        <end position="174"/>
    </location>
</feature>
<dbReference type="EMBL" id="RJUK01000001">
    <property type="protein sequence ID" value="ROQ21466.1"/>
    <property type="molecule type" value="Genomic_DNA"/>
</dbReference>
<dbReference type="PANTHER" id="PTHR33219:SF14">
    <property type="entry name" value="PROTEIN COFACTOR ASSEMBLY OF COMPLEX C SUBUNIT B CCB3, CHLOROPLASTIC-RELATED"/>
    <property type="match status" value="1"/>
</dbReference>
<feature type="transmembrane region" description="Helical" evidence="2">
    <location>
        <begin position="105"/>
        <end position="128"/>
    </location>
</feature>
<keyword evidence="2" id="KW-0472">Membrane</keyword>
<evidence type="ECO:0000313" key="4">
    <source>
        <dbReference type="Proteomes" id="UP000273643"/>
    </source>
</evidence>
<comment type="similarity">
    <text evidence="1">Belongs to the YggT family.</text>
</comment>
<organism evidence="3 4">
    <name type="scientific">Marinimicrobium koreense</name>
    <dbReference type="NCBI Taxonomy" id="306545"/>
    <lineage>
        <taxon>Bacteria</taxon>
        <taxon>Pseudomonadati</taxon>
        <taxon>Pseudomonadota</taxon>
        <taxon>Gammaproteobacteria</taxon>
        <taxon>Cellvibrionales</taxon>
        <taxon>Cellvibrionaceae</taxon>
        <taxon>Marinimicrobium</taxon>
    </lineage>
</organism>
<protein>
    <submittedName>
        <fullName evidence="3">YggT family protein</fullName>
    </submittedName>
</protein>
<dbReference type="Proteomes" id="UP000273643">
    <property type="component" value="Unassembled WGS sequence"/>
</dbReference>
<dbReference type="OrthoDB" id="9806665at2"/>
<keyword evidence="4" id="KW-1185">Reference proteome</keyword>
<comment type="caution">
    <text evidence="3">The sequence shown here is derived from an EMBL/GenBank/DDBJ whole genome shotgun (WGS) entry which is preliminary data.</text>
</comment>
<dbReference type="Pfam" id="PF02325">
    <property type="entry name" value="CCB3_YggT"/>
    <property type="match status" value="2"/>
</dbReference>
<reference evidence="3 4" key="1">
    <citation type="submission" date="2018-11" db="EMBL/GenBank/DDBJ databases">
        <title>Genomic Encyclopedia of Type Strains, Phase IV (KMG-IV): sequencing the most valuable type-strain genomes for metagenomic binning, comparative biology and taxonomic classification.</title>
        <authorList>
            <person name="Goeker M."/>
        </authorList>
    </citation>
    <scope>NUCLEOTIDE SEQUENCE [LARGE SCALE GENOMIC DNA]</scope>
    <source>
        <strain evidence="3 4">DSM 16974</strain>
    </source>
</reference>
<dbReference type="InterPro" id="IPR003425">
    <property type="entry name" value="CCB3/YggT"/>
</dbReference>
<dbReference type="GO" id="GO:0016020">
    <property type="term" value="C:membrane"/>
    <property type="evidence" value="ECO:0007669"/>
    <property type="project" value="InterPro"/>
</dbReference>
<dbReference type="AlphaFoldDB" id="A0A3N1P9U8"/>
<keyword evidence="2" id="KW-0812">Transmembrane</keyword>
<evidence type="ECO:0000313" key="3">
    <source>
        <dbReference type="EMBL" id="ROQ21466.1"/>
    </source>
</evidence>
<feature type="transmembrane region" description="Helical" evidence="2">
    <location>
        <begin position="7"/>
        <end position="29"/>
    </location>
</feature>
<evidence type="ECO:0000256" key="2">
    <source>
        <dbReference type="SAM" id="Phobius"/>
    </source>
</evidence>
<sequence>MSTSAEIAIYIIRTLGSLYLMLVILRFLFQMVRADFYNPISQFVAKATNPLLMPLRKVIPGFFGVDLAALVLALAVQWLLIQLVLVIAGLGFLNPLYTIAWSAIGLLSVVLSIYFWCLIISIIASWVAPFSQHPALILVRQLVAPVMAPFQKLIPPLGGIDITPIFAFMVLHILNRYLVPALGQSVGMPGGLVIGM</sequence>
<gene>
    <name evidence="3" type="ORF">EDC38_2090</name>
</gene>
<name>A0A3N1P9U8_9GAMM</name>
<accession>A0A3N1P9U8</accession>
<dbReference type="RefSeq" id="WP_024461436.1">
    <property type="nucleotide sequence ID" value="NZ_JBHYFO010000005.1"/>
</dbReference>
<keyword evidence="2" id="KW-1133">Transmembrane helix</keyword>
<evidence type="ECO:0000256" key="1">
    <source>
        <dbReference type="ARBA" id="ARBA00010894"/>
    </source>
</evidence>